<reference evidence="1 2" key="1">
    <citation type="submission" date="2016-01" db="EMBL/GenBank/DDBJ databases">
        <title>The new phylogeny of the genus Mycobacterium.</title>
        <authorList>
            <person name="Tarcisio F."/>
            <person name="Conor M."/>
            <person name="Antonella G."/>
            <person name="Elisabetta G."/>
            <person name="Giulia F.S."/>
            <person name="Sara T."/>
            <person name="Anna F."/>
            <person name="Clotilde B."/>
            <person name="Roberto B."/>
            <person name="Veronica D.S."/>
            <person name="Fabio R."/>
            <person name="Monica P."/>
            <person name="Olivier J."/>
            <person name="Enrico T."/>
            <person name="Nicola S."/>
        </authorList>
    </citation>
    <scope>NUCLEOTIDE SEQUENCE [LARGE SCALE GENOMIC DNA]</scope>
    <source>
        <strain evidence="1 2">DSM 45176</strain>
    </source>
</reference>
<protein>
    <submittedName>
        <fullName evidence="1">Uncharacterized protein</fullName>
    </submittedName>
</protein>
<sequence>MSMLAVALDPATVVVAVDPGKVLNRVWVSNGAGLLAEPVSLPVSRAGVDALGRLMAAHNAKEAVIAVEATGDLHWSWVAELERSHPDSVRIFAPSETRAARTQLGSARFKTNTVQLRRRVVTSGGRWGWGQ</sequence>
<dbReference type="RefSeq" id="WP_085253373.1">
    <property type="nucleotide sequence ID" value="NZ_CAJMWJ010000004.1"/>
</dbReference>
<dbReference type="EMBL" id="LQPQ01000253">
    <property type="protein sequence ID" value="ORW56991.1"/>
    <property type="molecule type" value="Genomic_DNA"/>
</dbReference>
<dbReference type="OrthoDB" id="4744191at2"/>
<name>A0A1X2B085_9MYCO</name>
<dbReference type="STRING" id="486698.AWC22_00820"/>
<dbReference type="Proteomes" id="UP000193087">
    <property type="component" value="Unassembled WGS sequence"/>
</dbReference>
<evidence type="ECO:0000313" key="2">
    <source>
        <dbReference type="Proteomes" id="UP000193087"/>
    </source>
</evidence>
<organism evidence="1 2">
    <name type="scientific">Mycobacterium riyadhense</name>
    <dbReference type="NCBI Taxonomy" id="486698"/>
    <lineage>
        <taxon>Bacteria</taxon>
        <taxon>Bacillati</taxon>
        <taxon>Actinomycetota</taxon>
        <taxon>Actinomycetes</taxon>
        <taxon>Mycobacteriales</taxon>
        <taxon>Mycobacteriaceae</taxon>
        <taxon>Mycobacterium</taxon>
    </lineage>
</organism>
<accession>A0A1X2B085</accession>
<proteinExistence type="predicted"/>
<dbReference type="GeneID" id="93497729"/>
<keyword evidence="2" id="KW-1185">Reference proteome</keyword>
<comment type="caution">
    <text evidence="1">The sequence shown here is derived from an EMBL/GenBank/DDBJ whole genome shotgun (WGS) entry which is preliminary data.</text>
</comment>
<dbReference type="AlphaFoldDB" id="A0A1X2B085"/>
<gene>
    <name evidence="1" type="ORF">AWC22_00820</name>
</gene>
<evidence type="ECO:0000313" key="1">
    <source>
        <dbReference type="EMBL" id="ORW56991.1"/>
    </source>
</evidence>